<reference evidence="3" key="1">
    <citation type="journal article" date="2019" name="Int. J. Syst. Evol. Microbiol.">
        <title>The Global Catalogue of Microorganisms (GCM) 10K type strain sequencing project: providing services to taxonomists for standard genome sequencing and annotation.</title>
        <authorList>
            <consortium name="The Broad Institute Genomics Platform"/>
            <consortium name="The Broad Institute Genome Sequencing Center for Infectious Disease"/>
            <person name="Wu L."/>
            <person name="Ma J."/>
        </authorList>
    </citation>
    <scope>NUCLEOTIDE SEQUENCE [LARGE SCALE GENOMIC DNA]</scope>
    <source>
        <strain evidence="3">CCUG 56752</strain>
    </source>
</reference>
<name>A0ABW3GQR4_9FLAO</name>
<gene>
    <name evidence="2" type="ORF">ACFQ0R_00025</name>
</gene>
<comment type="caution">
    <text evidence="2">The sequence shown here is derived from an EMBL/GenBank/DDBJ whole genome shotgun (WGS) entry which is preliminary data.</text>
</comment>
<organism evidence="2 3">
    <name type="scientific">Psychroflexus salinarum</name>
    <dbReference type="NCBI Taxonomy" id="546024"/>
    <lineage>
        <taxon>Bacteria</taxon>
        <taxon>Pseudomonadati</taxon>
        <taxon>Bacteroidota</taxon>
        <taxon>Flavobacteriia</taxon>
        <taxon>Flavobacteriales</taxon>
        <taxon>Flavobacteriaceae</taxon>
        <taxon>Psychroflexus</taxon>
    </lineage>
</organism>
<evidence type="ECO:0000259" key="1">
    <source>
        <dbReference type="Pfam" id="PF25167"/>
    </source>
</evidence>
<evidence type="ECO:0000313" key="3">
    <source>
        <dbReference type="Proteomes" id="UP001597049"/>
    </source>
</evidence>
<dbReference type="Proteomes" id="UP001597049">
    <property type="component" value="Unassembled WGS sequence"/>
</dbReference>
<sequence>MITWRKYIVDKYVENLELSLLGKPYNSEYIHDFSFNTEEQAYLESKFNLKAFLNTETPLIALMNADKKDLVNHFLLHTEFKVSVNEVRRDQTLFTYYTGYYLSKPKADLSENYLMYQYEMTSLFSKGYMVKEQDFEFMKPYRDYTDPRQLKYIMFASYVLKLDDKNLVYSLSRHIELITSLTSVKTGKQIGFYKTVKDQILRTSLAKSAYQNEIISYIRKHRKTEYKDIEKRLLEERLNVSERIQNPELLSVLNLLNL</sequence>
<keyword evidence="3" id="KW-1185">Reference proteome</keyword>
<dbReference type="RefSeq" id="WP_379656316.1">
    <property type="nucleotide sequence ID" value="NZ_JBHTIV010000002.1"/>
</dbReference>
<proteinExistence type="predicted"/>
<feature type="domain" description="DUF7829" evidence="1">
    <location>
        <begin position="38"/>
        <end position="193"/>
    </location>
</feature>
<protein>
    <recommendedName>
        <fullName evidence="1">DUF7829 domain-containing protein</fullName>
    </recommendedName>
</protein>
<evidence type="ECO:0000313" key="2">
    <source>
        <dbReference type="EMBL" id="MFD0930974.1"/>
    </source>
</evidence>
<dbReference type="Pfam" id="PF25167">
    <property type="entry name" value="DUF7829"/>
    <property type="match status" value="1"/>
</dbReference>
<accession>A0ABW3GQR4</accession>
<dbReference type="EMBL" id="JBHTIV010000002">
    <property type="protein sequence ID" value="MFD0930974.1"/>
    <property type="molecule type" value="Genomic_DNA"/>
</dbReference>
<dbReference type="InterPro" id="IPR057151">
    <property type="entry name" value="DUF7829"/>
</dbReference>